<dbReference type="EMBL" id="RJMB01000003">
    <property type="protein sequence ID" value="RNL86380.1"/>
    <property type="molecule type" value="Genomic_DNA"/>
</dbReference>
<dbReference type="AlphaFoldDB" id="A0A3N0EET3"/>
<keyword evidence="2" id="KW-1185">Reference proteome</keyword>
<dbReference type="Proteomes" id="UP000269198">
    <property type="component" value="Unassembled WGS sequence"/>
</dbReference>
<gene>
    <name evidence="1" type="ORF">EFW17_03985</name>
</gene>
<reference evidence="1 2" key="1">
    <citation type="submission" date="2018-11" db="EMBL/GenBank/DDBJ databases">
        <title>The genome draft of YIM 96095.</title>
        <authorList>
            <person name="Tang S.-K."/>
            <person name="Chunyu W.-X."/>
            <person name="Feng Y.-Z."/>
        </authorList>
    </citation>
    <scope>NUCLEOTIDE SEQUENCE [LARGE SCALE GENOMIC DNA]</scope>
    <source>
        <strain evidence="1 2">YIM 96095</strain>
    </source>
</reference>
<accession>A0A3N0EET3</accession>
<proteinExistence type="predicted"/>
<evidence type="ECO:0000313" key="1">
    <source>
        <dbReference type="EMBL" id="RNL86380.1"/>
    </source>
</evidence>
<organism evidence="1 2">
    <name type="scientific">Halostreptopolyspora alba</name>
    <dbReference type="NCBI Taxonomy" id="2487137"/>
    <lineage>
        <taxon>Bacteria</taxon>
        <taxon>Bacillati</taxon>
        <taxon>Actinomycetota</taxon>
        <taxon>Actinomycetes</taxon>
        <taxon>Streptosporangiales</taxon>
        <taxon>Nocardiopsidaceae</taxon>
        <taxon>Halostreptopolyspora</taxon>
    </lineage>
</organism>
<evidence type="ECO:0000313" key="2">
    <source>
        <dbReference type="Proteomes" id="UP000269198"/>
    </source>
</evidence>
<sequence>MSVPALDVGTTGVTALVAAEEGRGHSRFFEGQLPHAALIGWSGWSAPSVSEGRTTSSTREGVAILGRRTWAGEEGPAGAV</sequence>
<name>A0A3N0EET3_9ACTN</name>
<protein>
    <submittedName>
        <fullName evidence="1">Uncharacterized protein</fullName>
    </submittedName>
</protein>
<comment type="caution">
    <text evidence="1">The sequence shown here is derived from an EMBL/GenBank/DDBJ whole genome shotgun (WGS) entry which is preliminary data.</text>
</comment>